<protein>
    <recommendedName>
        <fullName evidence="8">Translational activator of cytochrome c oxidase 1</fullName>
    </recommendedName>
    <alternativeName>
        <fullName evidence="9">Coiled-coil domain-containing protein 44</fullName>
    </alternativeName>
</protein>
<comment type="function">
    <text evidence="7">Acts as a translational activator of mitochondrially-encoded cytochrome c oxidase 1.</text>
</comment>
<keyword evidence="14" id="KW-1185">Reference proteome</keyword>
<keyword evidence="3" id="KW-0810">Translation regulation</keyword>
<accession>G3NVP7</accession>
<dbReference type="OMA" id="NFDIPDE"/>
<dbReference type="SUPFAM" id="SSF75625">
    <property type="entry name" value="YebC-like"/>
    <property type="match status" value="1"/>
</dbReference>
<dbReference type="PANTHER" id="PTHR12532:SF0">
    <property type="entry name" value="TRANSLATIONAL ACTIVATOR OF CYTOCHROME C OXIDASE 1"/>
    <property type="match status" value="1"/>
</dbReference>
<organism evidence="13 14">
    <name type="scientific">Gasterosteus aculeatus aculeatus</name>
    <name type="common">three-spined stickleback</name>
    <dbReference type="NCBI Taxonomy" id="481459"/>
    <lineage>
        <taxon>Eukaryota</taxon>
        <taxon>Metazoa</taxon>
        <taxon>Chordata</taxon>
        <taxon>Craniata</taxon>
        <taxon>Vertebrata</taxon>
        <taxon>Euteleostomi</taxon>
        <taxon>Actinopterygii</taxon>
        <taxon>Neopterygii</taxon>
        <taxon>Teleostei</taxon>
        <taxon>Neoteleostei</taxon>
        <taxon>Acanthomorphata</taxon>
        <taxon>Eupercaria</taxon>
        <taxon>Perciformes</taxon>
        <taxon>Cottioidei</taxon>
        <taxon>Gasterosteales</taxon>
        <taxon>Gasterosteidae</taxon>
        <taxon>Gasterosteus</taxon>
    </lineage>
</organism>
<evidence type="ECO:0000256" key="10">
    <source>
        <dbReference type="SAM" id="MobiDB-lite"/>
    </source>
</evidence>
<proteinExistence type="inferred from homology"/>
<evidence type="ECO:0000256" key="9">
    <source>
        <dbReference type="ARBA" id="ARBA00075676"/>
    </source>
</evidence>
<reference evidence="13" key="2">
    <citation type="submission" date="2025-08" db="UniProtKB">
        <authorList>
            <consortium name="Ensembl"/>
        </authorList>
    </citation>
    <scope>IDENTIFICATION</scope>
</reference>
<reference evidence="13" key="3">
    <citation type="submission" date="2025-09" db="UniProtKB">
        <authorList>
            <consortium name="Ensembl"/>
        </authorList>
    </citation>
    <scope>IDENTIFICATION</scope>
</reference>
<feature type="region of interest" description="Disordered" evidence="10">
    <location>
        <begin position="19"/>
        <end position="44"/>
    </location>
</feature>
<dbReference type="FunCoup" id="G3NVP7">
    <property type="interactions" value="504"/>
</dbReference>
<dbReference type="InterPro" id="IPR017856">
    <property type="entry name" value="Integrase-like_N"/>
</dbReference>
<dbReference type="Pfam" id="PF01709">
    <property type="entry name" value="Transcrip_reg"/>
    <property type="match status" value="1"/>
</dbReference>
<evidence type="ECO:0000256" key="8">
    <source>
        <dbReference type="ARBA" id="ARBA00073666"/>
    </source>
</evidence>
<dbReference type="InterPro" id="IPR002876">
    <property type="entry name" value="Transcrip_reg_TACO1-like"/>
</dbReference>
<comment type="subcellular location">
    <subcellularLocation>
        <location evidence="1">Mitochondrion</location>
    </subcellularLocation>
</comment>
<dbReference type="AlphaFoldDB" id="G3NVP7"/>
<dbReference type="Bgee" id="ENSGACG00000007104">
    <property type="expression patterns" value="Expressed in muscle tissue and 13 other cell types or tissues"/>
</dbReference>
<evidence type="ECO:0000256" key="6">
    <source>
        <dbReference type="ARBA" id="ARBA00023159"/>
    </source>
</evidence>
<feature type="domain" description="TACO1/YebC-like N-terminal" evidence="12">
    <location>
        <begin position="65"/>
        <end position="135"/>
    </location>
</feature>
<dbReference type="InParanoid" id="G3NVP7"/>
<keyword evidence="5" id="KW-0496">Mitochondrion</keyword>
<dbReference type="STRING" id="69293.ENSGACP00000009416"/>
<keyword evidence="6" id="KW-0010">Activator</keyword>
<evidence type="ECO:0000313" key="13">
    <source>
        <dbReference type="Ensembl" id="ENSGACP00000009416.2"/>
    </source>
</evidence>
<dbReference type="eggNOG" id="KOG2972">
    <property type="taxonomic scope" value="Eukaryota"/>
</dbReference>
<sequence length="319" mass="34916">MAAGAAAALRALRTLLRRGPEATPGSFPVPGARVPPATPCVSSPPWRSSSVRTLQLSSAACAGHNKWSKVKNIKGPKDEARGRMFMKFGMLIKIAVKEGGPNPDMNLNLAQVLEQCRNKNMPKAAVEAAIRSAVGRRPTDTHANERTTERQEKAKPASQHMFEARGPAGYLLLIEVLSDNNTRTHQEIKRVLTKNRAMLSDGARHNFNRRGVVLVPGENVSTERALELAIEAGAEDVQDTEDEEERPLLQFICDMAEVRKVRASLEQLGMQITSAGLEFVPRTLCPLDQEQLDAASTLIEALNDCPDVVRVWDNIQADS</sequence>
<dbReference type="InterPro" id="IPR026564">
    <property type="entry name" value="Transcrip_reg_TACO1-like_dom3"/>
</dbReference>
<feature type="compositionally biased region" description="Basic and acidic residues" evidence="10">
    <location>
        <begin position="137"/>
        <end position="155"/>
    </location>
</feature>
<keyword evidence="4" id="KW-0175">Coiled coil</keyword>
<dbReference type="HAMAP" id="MF_00693">
    <property type="entry name" value="Transcrip_reg_TACO1"/>
    <property type="match status" value="1"/>
</dbReference>
<evidence type="ECO:0000259" key="11">
    <source>
        <dbReference type="Pfam" id="PF01709"/>
    </source>
</evidence>
<dbReference type="Proteomes" id="UP000007635">
    <property type="component" value="Chromosome V"/>
</dbReference>
<feature type="region of interest" description="Disordered" evidence="10">
    <location>
        <begin position="135"/>
        <end position="159"/>
    </location>
</feature>
<dbReference type="FunFam" id="3.30.70.980:FF:000008">
    <property type="entry name" value="Translational activator of cytochrome c oxidase 1"/>
    <property type="match status" value="1"/>
</dbReference>
<evidence type="ECO:0000259" key="12">
    <source>
        <dbReference type="Pfam" id="PF20772"/>
    </source>
</evidence>
<dbReference type="InterPro" id="IPR049083">
    <property type="entry name" value="TACO1_YebC_N"/>
</dbReference>
<dbReference type="FunFam" id="1.10.10.200:FF:000002">
    <property type="entry name" value="Probable transcriptional regulatory protein CLM62_37755"/>
    <property type="match status" value="1"/>
</dbReference>
<dbReference type="Gene3D" id="3.30.70.980">
    <property type="match status" value="2"/>
</dbReference>
<evidence type="ECO:0000256" key="5">
    <source>
        <dbReference type="ARBA" id="ARBA00023128"/>
    </source>
</evidence>
<evidence type="ECO:0000256" key="7">
    <source>
        <dbReference type="ARBA" id="ARBA00053642"/>
    </source>
</evidence>
<evidence type="ECO:0000256" key="2">
    <source>
        <dbReference type="ARBA" id="ARBA00008724"/>
    </source>
</evidence>
<name>G3NVP7_GASAC</name>
<dbReference type="Gene3D" id="1.10.10.200">
    <property type="match status" value="1"/>
</dbReference>
<reference evidence="13 14" key="1">
    <citation type="journal article" date="2021" name="G3 (Bethesda)">
        <title>Improved contiguity of the threespine stickleback genome using long-read sequencing.</title>
        <authorList>
            <person name="Nath S."/>
            <person name="Shaw D.E."/>
            <person name="White M.A."/>
        </authorList>
    </citation>
    <scope>NUCLEOTIDE SEQUENCE [LARGE SCALE GENOMIC DNA]</scope>
    <source>
        <strain evidence="13 14">Lake Benthic</strain>
    </source>
</reference>
<evidence type="ECO:0000256" key="4">
    <source>
        <dbReference type="ARBA" id="ARBA00023054"/>
    </source>
</evidence>
<dbReference type="GO" id="GO:0006417">
    <property type="term" value="P:regulation of translation"/>
    <property type="evidence" value="ECO:0007669"/>
    <property type="project" value="UniProtKB-KW"/>
</dbReference>
<dbReference type="Ensembl" id="ENSGACT00000009436.2">
    <property type="protein sequence ID" value="ENSGACP00000009416.2"/>
    <property type="gene ID" value="ENSGACG00000007104.2"/>
</dbReference>
<dbReference type="GeneTree" id="ENSGT00390000012820"/>
<evidence type="ECO:0000256" key="1">
    <source>
        <dbReference type="ARBA" id="ARBA00004173"/>
    </source>
</evidence>
<dbReference type="GO" id="GO:0005739">
    <property type="term" value="C:mitochondrion"/>
    <property type="evidence" value="ECO:0007669"/>
    <property type="project" value="UniProtKB-SubCell"/>
</dbReference>
<feature type="domain" description="TACO1/YebC-like second and third" evidence="11">
    <location>
        <begin position="159"/>
        <end position="315"/>
    </location>
</feature>
<dbReference type="Pfam" id="PF20772">
    <property type="entry name" value="TACO1_YebC_N"/>
    <property type="match status" value="1"/>
</dbReference>
<dbReference type="PANTHER" id="PTHR12532">
    <property type="entry name" value="TRANSLATIONAL ACTIVATOR OF CYTOCHROME C OXIDASE 1"/>
    <property type="match status" value="1"/>
</dbReference>
<dbReference type="InterPro" id="IPR029072">
    <property type="entry name" value="YebC-like"/>
</dbReference>
<evidence type="ECO:0000313" key="14">
    <source>
        <dbReference type="Proteomes" id="UP000007635"/>
    </source>
</evidence>
<dbReference type="InterPro" id="IPR048300">
    <property type="entry name" value="TACO1_YebC-like_2nd/3rd_dom"/>
</dbReference>
<comment type="similarity">
    <text evidence="2">Belongs to the TACO1 family.</text>
</comment>
<evidence type="ECO:0000256" key="3">
    <source>
        <dbReference type="ARBA" id="ARBA00022845"/>
    </source>
</evidence>